<reference evidence="4 5" key="1">
    <citation type="journal article" name="Sci. Rep.">
        <title>Genome-scale phylogenetic analyses confirm Olpidium as the closest living zoosporic fungus to the non-flagellated, terrestrial fungi.</title>
        <authorList>
            <person name="Chang Y."/>
            <person name="Rochon D."/>
            <person name="Sekimoto S."/>
            <person name="Wang Y."/>
            <person name="Chovatia M."/>
            <person name="Sandor L."/>
            <person name="Salamov A."/>
            <person name="Grigoriev I.V."/>
            <person name="Stajich J.E."/>
            <person name="Spatafora J.W."/>
        </authorList>
    </citation>
    <scope>NUCLEOTIDE SEQUENCE [LARGE SCALE GENOMIC DNA]</scope>
    <source>
        <strain evidence="4">S191</strain>
    </source>
</reference>
<evidence type="ECO:0000259" key="3">
    <source>
        <dbReference type="Pfam" id="PF01764"/>
    </source>
</evidence>
<proteinExistence type="predicted"/>
<evidence type="ECO:0000313" key="4">
    <source>
        <dbReference type="EMBL" id="KAG5456702.1"/>
    </source>
</evidence>
<dbReference type="InterPro" id="IPR002921">
    <property type="entry name" value="Fungal_lipase-type"/>
</dbReference>
<dbReference type="Proteomes" id="UP000673691">
    <property type="component" value="Unassembled WGS sequence"/>
</dbReference>
<feature type="compositionally biased region" description="Pro residues" evidence="1">
    <location>
        <begin position="353"/>
        <end position="364"/>
    </location>
</feature>
<sequence length="435" mass="46788">MAAPLVAPPLLAGAAVSFFFFLLSSLLAAVAPAAALRGAAGGNDTAPPPLLADDVAAQLDLSARYAAATYCLPGRVKRWKCGRRCPGKLDVRRYLDTRGTTGVVGYVGLDAELNRIVVAFRGSLDYRNWVWDLQFAKIDYHYPPDEMDGPSAEAPGRRRRAERDAPDGPMIHSGFWISYRAVRAATNKAVEGLLREMYCSPPASRRPRPPSILVTGHSLGAALATFAALDFKAYQTPGWTGGVRCGGGGRAGTRRAAQRAFAAARPPHARLEPPAITLHQFGGPRVGNRAFAELVRRALVAAGARGRESRRRRRPDRAVRVVNRNDWVPHLPPAELAFAHHPHEVWIGYNDTPAPPPTPTPPPAAAAAGPGPRGLLPPVILPPGTRVPHPAYNCTGDLSPPDFPEDPRCSAKVPWWDWSLAAHGVVWGHGITVFC</sequence>
<dbReference type="SUPFAM" id="SSF53474">
    <property type="entry name" value="alpha/beta-Hydrolases"/>
    <property type="match status" value="1"/>
</dbReference>
<dbReference type="AlphaFoldDB" id="A0A8H7ZP18"/>
<dbReference type="PANTHER" id="PTHR45856:SF25">
    <property type="entry name" value="FUNGAL LIPASE-LIKE DOMAIN-CONTAINING PROTEIN"/>
    <property type="match status" value="1"/>
</dbReference>
<organism evidence="4 5">
    <name type="scientific">Olpidium bornovanus</name>
    <dbReference type="NCBI Taxonomy" id="278681"/>
    <lineage>
        <taxon>Eukaryota</taxon>
        <taxon>Fungi</taxon>
        <taxon>Fungi incertae sedis</taxon>
        <taxon>Olpidiomycota</taxon>
        <taxon>Olpidiomycotina</taxon>
        <taxon>Olpidiomycetes</taxon>
        <taxon>Olpidiales</taxon>
        <taxon>Olpidiaceae</taxon>
        <taxon>Olpidium</taxon>
    </lineage>
</organism>
<feature type="chain" id="PRO_5034335451" evidence="2">
    <location>
        <begin position="36"/>
        <end position="435"/>
    </location>
</feature>
<evidence type="ECO:0000256" key="1">
    <source>
        <dbReference type="SAM" id="MobiDB-lite"/>
    </source>
</evidence>
<dbReference type="OrthoDB" id="438440at2759"/>
<feature type="domain" description="Fungal lipase-type" evidence="3">
    <location>
        <begin position="117"/>
        <end position="334"/>
    </location>
</feature>
<comment type="caution">
    <text evidence="4">The sequence shown here is derived from an EMBL/GenBank/DDBJ whole genome shotgun (WGS) entry which is preliminary data.</text>
</comment>
<gene>
    <name evidence="4" type="ORF">BJ554DRAFT_3479</name>
</gene>
<protein>
    <submittedName>
        <fullName evidence="4">Alpha/Beta hydrolase protein</fullName>
    </submittedName>
</protein>
<dbReference type="CDD" id="cd00519">
    <property type="entry name" value="Lipase_3"/>
    <property type="match status" value="1"/>
</dbReference>
<accession>A0A8H7ZP18</accession>
<dbReference type="Pfam" id="PF01764">
    <property type="entry name" value="Lipase_3"/>
    <property type="match status" value="1"/>
</dbReference>
<feature type="signal peptide" evidence="2">
    <location>
        <begin position="1"/>
        <end position="35"/>
    </location>
</feature>
<feature type="region of interest" description="Disordered" evidence="1">
    <location>
        <begin position="146"/>
        <end position="166"/>
    </location>
</feature>
<feature type="region of interest" description="Disordered" evidence="1">
    <location>
        <begin position="351"/>
        <end position="371"/>
    </location>
</feature>
<dbReference type="InterPro" id="IPR051218">
    <property type="entry name" value="Sec_MonoDiacylglyc_Lipase"/>
</dbReference>
<keyword evidence="4" id="KW-0378">Hydrolase</keyword>
<evidence type="ECO:0000313" key="5">
    <source>
        <dbReference type="Proteomes" id="UP000673691"/>
    </source>
</evidence>
<dbReference type="EMBL" id="JAEFCI010011303">
    <property type="protein sequence ID" value="KAG5456702.1"/>
    <property type="molecule type" value="Genomic_DNA"/>
</dbReference>
<dbReference type="PANTHER" id="PTHR45856">
    <property type="entry name" value="ALPHA/BETA-HYDROLASES SUPERFAMILY PROTEIN"/>
    <property type="match status" value="1"/>
</dbReference>
<dbReference type="InterPro" id="IPR029058">
    <property type="entry name" value="AB_hydrolase_fold"/>
</dbReference>
<keyword evidence="2" id="KW-0732">Signal</keyword>
<dbReference type="GO" id="GO:0006629">
    <property type="term" value="P:lipid metabolic process"/>
    <property type="evidence" value="ECO:0007669"/>
    <property type="project" value="InterPro"/>
</dbReference>
<evidence type="ECO:0000256" key="2">
    <source>
        <dbReference type="SAM" id="SignalP"/>
    </source>
</evidence>
<keyword evidence="5" id="KW-1185">Reference proteome</keyword>
<name>A0A8H7ZP18_9FUNG</name>
<dbReference type="GO" id="GO:0016787">
    <property type="term" value="F:hydrolase activity"/>
    <property type="evidence" value="ECO:0007669"/>
    <property type="project" value="UniProtKB-KW"/>
</dbReference>
<dbReference type="Gene3D" id="3.40.50.1820">
    <property type="entry name" value="alpha/beta hydrolase"/>
    <property type="match status" value="1"/>
</dbReference>